<dbReference type="InterPro" id="IPR000218">
    <property type="entry name" value="Ribosomal_uL14"/>
</dbReference>
<keyword evidence="3" id="KW-0694">RNA-binding</keyword>
<accession>A0AAW0KZS4</accession>
<dbReference type="PANTHER" id="PTHR11761:SF3">
    <property type="entry name" value="LARGE RIBOSOMAL SUBUNIT PROTEIN UL14M"/>
    <property type="match status" value="1"/>
</dbReference>
<comment type="similarity">
    <text evidence="1 6">Belongs to the universal ribosomal protein uL14 family.</text>
</comment>
<dbReference type="PANTHER" id="PTHR11761">
    <property type="entry name" value="50S/60S RIBOSOMAL PROTEIN L14/L23"/>
    <property type="match status" value="1"/>
</dbReference>
<evidence type="ECO:0000256" key="1">
    <source>
        <dbReference type="ARBA" id="ARBA00010745"/>
    </source>
</evidence>
<protein>
    <submittedName>
        <fullName evidence="7">50s ribosomal protein hlp</fullName>
    </submittedName>
</protein>
<dbReference type="GO" id="GO:0006412">
    <property type="term" value="P:translation"/>
    <property type="evidence" value="ECO:0007669"/>
    <property type="project" value="InterPro"/>
</dbReference>
<evidence type="ECO:0000256" key="6">
    <source>
        <dbReference type="RuleBase" id="RU003949"/>
    </source>
</evidence>
<keyword evidence="5 6" id="KW-0687">Ribonucleoprotein</keyword>
<evidence type="ECO:0000256" key="2">
    <source>
        <dbReference type="ARBA" id="ARBA00022730"/>
    </source>
</evidence>
<evidence type="ECO:0000256" key="5">
    <source>
        <dbReference type="ARBA" id="ARBA00023274"/>
    </source>
</evidence>
<keyword evidence="8" id="KW-1185">Reference proteome</keyword>
<dbReference type="AlphaFoldDB" id="A0AAW0KZS4"/>
<dbReference type="EMBL" id="PKMF04000187">
    <property type="protein sequence ID" value="KAK7844332.1"/>
    <property type="molecule type" value="Genomic_DNA"/>
</dbReference>
<dbReference type="GO" id="GO:0003735">
    <property type="term" value="F:structural constituent of ribosome"/>
    <property type="evidence" value="ECO:0007669"/>
    <property type="project" value="InterPro"/>
</dbReference>
<dbReference type="Pfam" id="PF00238">
    <property type="entry name" value="Ribosomal_L14"/>
    <property type="match status" value="1"/>
</dbReference>
<evidence type="ECO:0000313" key="7">
    <source>
        <dbReference type="EMBL" id="KAK7844332.1"/>
    </source>
</evidence>
<comment type="caution">
    <text evidence="7">The sequence shown here is derived from an EMBL/GenBank/DDBJ whole genome shotgun (WGS) entry which is preliminary data.</text>
</comment>
<dbReference type="Gene3D" id="2.40.150.20">
    <property type="entry name" value="Ribosomal protein L14"/>
    <property type="match status" value="1"/>
</dbReference>
<dbReference type="Proteomes" id="UP000237347">
    <property type="component" value="Unassembled WGS sequence"/>
</dbReference>
<organism evidence="7 8">
    <name type="scientific">Quercus suber</name>
    <name type="common">Cork oak</name>
    <dbReference type="NCBI Taxonomy" id="58331"/>
    <lineage>
        <taxon>Eukaryota</taxon>
        <taxon>Viridiplantae</taxon>
        <taxon>Streptophyta</taxon>
        <taxon>Embryophyta</taxon>
        <taxon>Tracheophyta</taxon>
        <taxon>Spermatophyta</taxon>
        <taxon>Magnoliopsida</taxon>
        <taxon>eudicotyledons</taxon>
        <taxon>Gunneridae</taxon>
        <taxon>Pentapetalae</taxon>
        <taxon>rosids</taxon>
        <taxon>fabids</taxon>
        <taxon>Fagales</taxon>
        <taxon>Fagaceae</taxon>
        <taxon>Quercus</taxon>
    </lineage>
</organism>
<gene>
    <name evidence="7" type="primary">HLP_1</name>
    <name evidence="7" type="ORF">CFP56_010998</name>
</gene>
<evidence type="ECO:0000256" key="3">
    <source>
        <dbReference type="ARBA" id="ARBA00022884"/>
    </source>
</evidence>
<reference evidence="7 8" key="1">
    <citation type="journal article" date="2018" name="Sci. Data">
        <title>The draft genome sequence of cork oak.</title>
        <authorList>
            <person name="Ramos A.M."/>
            <person name="Usie A."/>
            <person name="Barbosa P."/>
            <person name="Barros P.M."/>
            <person name="Capote T."/>
            <person name="Chaves I."/>
            <person name="Simoes F."/>
            <person name="Abreu I."/>
            <person name="Carrasquinho I."/>
            <person name="Faro C."/>
            <person name="Guimaraes J.B."/>
            <person name="Mendonca D."/>
            <person name="Nobrega F."/>
            <person name="Rodrigues L."/>
            <person name="Saibo N.J.M."/>
            <person name="Varela M.C."/>
            <person name="Egas C."/>
            <person name="Matos J."/>
            <person name="Miguel C.M."/>
            <person name="Oliveira M.M."/>
            <person name="Ricardo C.P."/>
            <person name="Goncalves S."/>
        </authorList>
    </citation>
    <scope>NUCLEOTIDE SEQUENCE [LARGE SCALE GENOMIC DNA]</scope>
    <source>
        <strain evidence="8">cv. HL8</strain>
    </source>
</reference>
<dbReference type="SUPFAM" id="SSF50193">
    <property type="entry name" value="Ribosomal protein L14"/>
    <property type="match status" value="1"/>
</dbReference>
<keyword evidence="2" id="KW-0699">rRNA-binding</keyword>
<evidence type="ECO:0000313" key="8">
    <source>
        <dbReference type="Proteomes" id="UP000237347"/>
    </source>
</evidence>
<dbReference type="GO" id="GO:0070180">
    <property type="term" value="F:large ribosomal subunit rRNA binding"/>
    <property type="evidence" value="ECO:0007669"/>
    <property type="project" value="TreeGrafter"/>
</dbReference>
<keyword evidence="4 6" id="KW-0689">Ribosomal protein</keyword>
<sequence>MRFVLKVVDNLGATKVMCIQALKWKGARLGDTIVASVKEAHPNGKVKEGKVVYGVVVLAAMRN</sequence>
<name>A0AAW0KZS4_QUESU</name>
<proteinExistence type="inferred from homology"/>
<dbReference type="SMART" id="SM01374">
    <property type="entry name" value="Ribosomal_L14"/>
    <property type="match status" value="1"/>
</dbReference>
<evidence type="ECO:0000256" key="4">
    <source>
        <dbReference type="ARBA" id="ARBA00022980"/>
    </source>
</evidence>
<dbReference type="InterPro" id="IPR036853">
    <property type="entry name" value="Ribosomal_uL14_sf"/>
</dbReference>
<dbReference type="GO" id="GO:0005762">
    <property type="term" value="C:mitochondrial large ribosomal subunit"/>
    <property type="evidence" value="ECO:0007669"/>
    <property type="project" value="TreeGrafter"/>
</dbReference>